<evidence type="ECO:0008006" key="10">
    <source>
        <dbReference type="Google" id="ProtNLM"/>
    </source>
</evidence>
<proteinExistence type="inferred from homology"/>
<dbReference type="PROSITE" id="PS00666">
    <property type="entry name" value="DHDPS_2"/>
    <property type="match status" value="1"/>
</dbReference>
<organism evidence="8 9">
    <name type="scientific">Falsiroseomonas bella</name>
    <dbReference type="NCBI Taxonomy" id="2184016"/>
    <lineage>
        <taxon>Bacteria</taxon>
        <taxon>Pseudomonadati</taxon>
        <taxon>Pseudomonadota</taxon>
        <taxon>Alphaproteobacteria</taxon>
        <taxon>Acetobacterales</taxon>
        <taxon>Roseomonadaceae</taxon>
        <taxon>Falsiroseomonas</taxon>
    </lineage>
</organism>
<dbReference type="PANTHER" id="PTHR12128">
    <property type="entry name" value="DIHYDRODIPICOLINATE SYNTHASE"/>
    <property type="match status" value="1"/>
</dbReference>
<keyword evidence="3" id="KW-0704">Schiff base</keyword>
<evidence type="ECO:0000256" key="2">
    <source>
        <dbReference type="ARBA" id="ARBA00023239"/>
    </source>
</evidence>
<dbReference type="Gene3D" id="3.20.20.70">
    <property type="entry name" value="Aldolase class I"/>
    <property type="match status" value="1"/>
</dbReference>
<dbReference type="InterPro" id="IPR013785">
    <property type="entry name" value="Aldolase_TIM"/>
</dbReference>
<dbReference type="PANTHER" id="PTHR12128:SF66">
    <property type="entry name" value="4-HYDROXY-2-OXOGLUTARATE ALDOLASE, MITOCHONDRIAL"/>
    <property type="match status" value="1"/>
</dbReference>
<accession>A0A317FE40</accession>
<dbReference type="CDD" id="cd00408">
    <property type="entry name" value="DHDPS-like"/>
    <property type="match status" value="1"/>
</dbReference>
<evidence type="ECO:0000256" key="3">
    <source>
        <dbReference type="ARBA" id="ARBA00023270"/>
    </source>
</evidence>
<keyword evidence="9" id="KW-1185">Reference proteome</keyword>
<evidence type="ECO:0000256" key="7">
    <source>
        <dbReference type="SAM" id="MobiDB-lite"/>
    </source>
</evidence>
<dbReference type="Proteomes" id="UP000245765">
    <property type="component" value="Unassembled WGS sequence"/>
</dbReference>
<feature type="active site" description="Proton donor/acceptor" evidence="5">
    <location>
        <position position="187"/>
    </location>
</feature>
<dbReference type="GO" id="GO:0044281">
    <property type="term" value="P:small molecule metabolic process"/>
    <property type="evidence" value="ECO:0007669"/>
    <property type="project" value="UniProtKB-ARBA"/>
</dbReference>
<dbReference type="Pfam" id="PF00701">
    <property type="entry name" value="DHDPS"/>
    <property type="match status" value="1"/>
</dbReference>
<name>A0A317FE40_9PROT</name>
<dbReference type="InterPro" id="IPR020625">
    <property type="entry name" value="Schiff_base-form_aldolases_AS"/>
</dbReference>
<dbReference type="PIRSF" id="PIRSF001365">
    <property type="entry name" value="DHDPS"/>
    <property type="match status" value="1"/>
</dbReference>
<dbReference type="GO" id="GO:0008840">
    <property type="term" value="F:4-hydroxy-tetrahydrodipicolinate synthase activity"/>
    <property type="evidence" value="ECO:0007669"/>
    <property type="project" value="TreeGrafter"/>
</dbReference>
<feature type="region of interest" description="Disordered" evidence="7">
    <location>
        <begin position="38"/>
        <end position="62"/>
    </location>
</feature>
<dbReference type="PRINTS" id="PR00146">
    <property type="entry name" value="DHPICSNTHASE"/>
</dbReference>
<evidence type="ECO:0000256" key="5">
    <source>
        <dbReference type="PIRSR" id="PIRSR001365-1"/>
    </source>
</evidence>
<keyword evidence="2 4" id="KW-0456">Lyase</keyword>
<comment type="similarity">
    <text evidence="1 4">Belongs to the DapA family.</text>
</comment>
<evidence type="ECO:0000256" key="1">
    <source>
        <dbReference type="ARBA" id="ARBA00007592"/>
    </source>
</evidence>
<evidence type="ECO:0000256" key="6">
    <source>
        <dbReference type="PIRSR" id="PIRSR001365-2"/>
    </source>
</evidence>
<feature type="active site" description="Schiff-base intermediate with substrate" evidence="5">
    <location>
        <position position="215"/>
    </location>
</feature>
<dbReference type="SUPFAM" id="SSF51569">
    <property type="entry name" value="Aldolase"/>
    <property type="match status" value="1"/>
</dbReference>
<dbReference type="InterPro" id="IPR002220">
    <property type="entry name" value="DapA-like"/>
</dbReference>
<feature type="binding site" evidence="6">
    <location>
        <position position="99"/>
    </location>
    <ligand>
        <name>pyruvate</name>
        <dbReference type="ChEBI" id="CHEBI:15361"/>
    </ligand>
</feature>
<dbReference type="SMART" id="SM01130">
    <property type="entry name" value="DHDPS"/>
    <property type="match status" value="1"/>
</dbReference>
<evidence type="ECO:0000256" key="4">
    <source>
        <dbReference type="PIRNR" id="PIRNR001365"/>
    </source>
</evidence>
<dbReference type="EMBL" id="QGNA01000002">
    <property type="protein sequence ID" value="PWS37330.1"/>
    <property type="molecule type" value="Genomic_DNA"/>
</dbReference>
<reference evidence="9" key="1">
    <citation type="submission" date="2018-05" db="EMBL/GenBank/DDBJ databases">
        <authorList>
            <person name="Du Z."/>
            <person name="Wang X."/>
        </authorList>
    </citation>
    <scope>NUCLEOTIDE SEQUENCE [LARGE SCALE GENOMIC DNA]</scope>
    <source>
        <strain evidence="9">CQN31</strain>
    </source>
</reference>
<comment type="caution">
    <text evidence="8">The sequence shown here is derived from an EMBL/GenBank/DDBJ whole genome shotgun (WGS) entry which is preliminary data.</text>
</comment>
<dbReference type="AlphaFoldDB" id="A0A317FE40"/>
<sequence>MPRCRSRPARRCVGACAPRDCTCSMRRRVCGWMPPAPRRKPLRPRRTGMDRNSVDWSGPMPAVTTPFDAEGRVDSAGFRANIARLLDEGATGVVACGCTGEFWSLAMEERKALYRDAVAAGKGRGTVIVGTGCVGADDTIALAHAAKEAGADGILVLPPYFVKLTDDEIFWHFAAVSAGSPLPIVAYNIPGNAVNAISPALAVRLAALDKVVAIKESSGDWNNFYATLLAVKDSLRVFCGPSSVFGVPAIHAGADGTVDCFPNVWRGTTELWYAARDPARQAEAEQLQATSRRLTDLFVTGGRTLYPATKAAMDHLGFPGGGVPRPPLQPLKGEPLDGLKRGLADLGIG</sequence>
<evidence type="ECO:0000313" key="9">
    <source>
        <dbReference type="Proteomes" id="UP000245765"/>
    </source>
</evidence>
<feature type="binding site" evidence="6">
    <location>
        <position position="258"/>
    </location>
    <ligand>
        <name>pyruvate</name>
        <dbReference type="ChEBI" id="CHEBI:15361"/>
    </ligand>
</feature>
<evidence type="ECO:0000313" key="8">
    <source>
        <dbReference type="EMBL" id="PWS37330.1"/>
    </source>
</evidence>
<protein>
    <recommendedName>
        <fullName evidence="10">Dihydrodipicolinate synthase family protein</fullName>
    </recommendedName>
</protein>
<gene>
    <name evidence="8" type="ORF">DFH01_10810</name>
</gene>